<keyword evidence="4" id="KW-1185">Reference proteome</keyword>
<comment type="caution">
    <text evidence="3">The sequence shown here is derived from an EMBL/GenBank/DDBJ whole genome shotgun (WGS) entry which is preliminary data.</text>
</comment>
<protein>
    <submittedName>
        <fullName evidence="3">Glycosyl transferase</fullName>
    </submittedName>
</protein>
<accession>A0A162MH35</accession>
<dbReference type="InterPro" id="IPR009875">
    <property type="entry name" value="PilZ_domain"/>
</dbReference>
<reference evidence="3 4" key="1">
    <citation type="submission" date="2016-03" db="EMBL/GenBank/DDBJ databases">
        <title>Draft genome sequence of Paenibacillus glacialis DSM 22343.</title>
        <authorList>
            <person name="Shin S.-K."/>
            <person name="Yi H."/>
        </authorList>
    </citation>
    <scope>NUCLEOTIDE SEQUENCE [LARGE SCALE GENOMIC DNA]</scope>
    <source>
        <strain evidence="3 4">DSM 22343</strain>
    </source>
</reference>
<feature type="domain" description="PilZ" evidence="1">
    <location>
        <begin position="105"/>
        <end position="212"/>
    </location>
</feature>
<evidence type="ECO:0000259" key="2">
    <source>
        <dbReference type="Pfam" id="PF12945"/>
    </source>
</evidence>
<evidence type="ECO:0000313" key="4">
    <source>
        <dbReference type="Proteomes" id="UP000076967"/>
    </source>
</evidence>
<sequence>MNSLYPKINELLFINIDSANEIEANIEYKSRISDFEEQSILIEIPIQESTGRLKRMNVGDELSVYYVNEHGVKHYFNTYVLGFKEDIIRMFRIRKPEADSISKIQRRTFLRVNAEVEIAVKTKDMTRFITTSVDISGGGMSFYSESKYNLKEGDSLSCWVLVNYKNGSVEHVPLNAEIVRIQDHEHHRSIAMLKFMKISDVERQKLIRYCFERQFDFRDR</sequence>
<dbReference type="OrthoDB" id="1951449at2"/>
<dbReference type="Gene3D" id="2.40.10.220">
    <property type="entry name" value="predicted glycosyltransferase like domains"/>
    <property type="match status" value="1"/>
</dbReference>
<proteinExistence type="predicted"/>
<dbReference type="InterPro" id="IPR009926">
    <property type="entry name" value="T3SS_YcgR_PilZN"/>
</dbReference>
<evidence type="ECO:0000313" key="3">
    <source>
        <dbReference type="EMBL" id="OAB44583.1"/>
    </source>
</evidence>
<dbReference type="STRING" id="494026.PGLA_06210"/>
<organism evidence="3 4">
    <name type="scientific">Paenibacillus glacialis</name>
    <dbReference type="NCBI Taxonomy" id="494026"/>
    <lineage>
        <taxon>Bacteria</taxon>
        <taxon>Bacillati</taxon>
        <taxon>Bacillota</taxon>
        <taxon>Bacilli</taxon>
        <taxon>Bacillales</taxon>
        <taxon>Paenibacillaceae</taxon>
        <taxon>Paenibacillus</taxon>
    </lineage>
</organism>
<dbReference type="Pfam" id="PF12945">
    <property type="entry name" value="PilZNR"/>
    <property type="match status" value="1"/>
</dbReference>
<dbReference type="EMBL" id="LVJH01000007">
    <property type="protein sequence ID" value="OAB44583.1"/>
    <property type="molecule type" value="Genomic_DNA"/>
</dbReference>
<dbReference type="Proteomes" id="UP000076967">
    <property type="component" value="Unassembled WGS sequence"/>
</dbReference>
<dbReference type="GO" id="GO:0035438">
    <property type="term" value="F:cyclic-di-GMP binding"/>
    <property type="evidence" value="ECO:0007669"/>
    <property type="project" value="InterPro"/>
</dbReference>
<dbReference type="Pfam" id="PF07238">
    <property type="entry name" value="PilZ"/>
    <property type="match status" value="1"/>
</dbReference>
<dbReference type="GO" id="GO:0016740">
    <property type="term" value="F:transferase activity"/>
    <property type="evidence" value="ECO:0007669"/>
    <property type="project" value="UniProtKB-KW"/>
</dbReference>
<gene>
    <name evidence="3" type="ORF">PGLA_06210</name>
</gene>
<feature type="domain" description="Type III secretion system flagellar brake protein YcgR PilZN" evidence="2">
    <location>
        <begin position="7"/>
        <end position="96"/>
    </location>
</feature>
<dbReference type="SUPFAM" id="SSF141371">
    <property type="entry name" value="PilZ domain-like"/>
    <property type="match status" value="1"/>
</dbReference>
<evidence type="ECO:0000259" key="1">
    <source>
        <dbReference type="Pfam" id="PF07238"/>
    </source>
</evidence>
<name>A0A162MH35_9BACL</name>
<keyword evidence="3" id="KW-0808">Transferase</keyword>
<dbReference type="AlphaFoldDB" id="A0A162MH35"/>